<organism evidence="1 2">
    <name type="scientific">Artomyces pyxidatus</name>
    <dbReference type="NCBI Taxonomy" id="48021"/>
    <lineage>
        <taxon>Eukaryota</taxon>
        <taxon>Fungi</taxon>
        <taxon>Dikarya</taxon>
        <taxon>Basidiomycota</taxon>
        <taxon>Agaricomycotina</taxon>
        <taxon>Agaricomycetes</taxon>
        <taxon>Russulales</taxon>
        <taxon>Auriscalpiaceae</taxon>
        <taxon>Artomyces</taxon>
    </lineage>
</organism>
<reference evidence="1" key="1">
    <citation type="submission" date="2021-03" db="EMBL/GenBank/DDBJ databases">
        <authorList>
            <consortium name="DOE Joint Genome Institute"/>
            <person name="Ahrendt S."/>
            <person name="Looney B.P."/>
            <person name="Miyauchi S."/>
            <person name="Morin E."/>
            <person name="Drula E."/>
            <person name="Courty P.E."/>
            <person name="Chicoki N."/>
            <person name="Fauchery L."/>
            <person name="Kohler A."/>
            <person name="Kuo A."/>
            <person name="Labutti K."/>
            <person name="Pangilinan J."/>
            <person name="Lipzen A."/>
            <person name="Riley R."/>
            <person name="Andreopoulos W."/>
            <person name="He G."/>
            <person name="Johnson J."/>
            <person name="Barry K.W."/>
            <person name="Grigoriev I.V."/>
            <person name="Nagy L."/>
            <person name="Hibbett D."/>
            <person name="Henrissat B."/>
            <person name="Matheny P.B."/>
            <person name="Labbe J."/>
            <person name="Martin F."/>
        </authorList>
    </citation>
    <scope>NUCLEOTIDE SEQUENCE</scope>
    <source>
        <strain evidence="1">HHB10654</strain>
    </source>
</reference>
<proteinExistence type="predicted"/>
<protein>
    <submittedName>
        <fullName evidence="1">Uncharacterized protein</fullName>
    </submittedName>
</protein>
<accession>A0ACB8SQ14</accession>
<dbReference type="Proteomes" id="UP000814140">
    <property type="component" value="Unassembled WGS sequence"/>
</dbReference>
<sequence length="1515" mass="169030">MQRDLIDSIRRGHGFDGAAQHAADGPVVALRGKLERALERLSSDLYNKKTHFLLEFIQNADDNDYSSNVAPSLELHVEDRLIIFQCNELGFSSANVKAICDIGGSTKTAAKKGRGFIGEKGIGFKSVFTVADQVFISSGGYQFMFDRSLPLGMITPIPDTTYPAKPGWTTFHLRLAATEDGSRLSVPLREVRPTLLLFLRQLRCLTITVNAGGGHSNIVLTRDDIHDDTARLSRLEDGKVWHERYLRISHTVRTPSAELKREGVEESEIVLAFPVTETLEPLVSKQDVHAFLPLRCYGFNFIIQADFLTSASREDVLTDLPWNTTLRSGVVDAFLIAIEQFIQRPTLRDVWFRYLPEAISDTFFMKVEHSILSTLRDRPILRSSDGTYRHPGQMVTFPSRFCDDQGSPLIIEDYLPTGLWYLAQDYDTIRDGHQFRRLGVMEMTDYMFLHGLSAMIDAHQLDNRDDSWHDNVCGHLLRMRMRGGPFRPEILPLRILPLKDGSWAAALFAKRFTFDLNSQSVPTDLGLQSIKPGVELTPLRYRLFLDLGVKHADPVFIASKILTAAGPRTVKELVVHAQFFFDHRAIPGLPVPRQLRVADHLCAMGQGDELYLDLPASRALGALREVLSPSARFLHPDYLNAYADDQRADWLLWLKERVGLNVFPRVVGGYLCPEFLETVNLMDTPKFLLTLRNYWPFVRPSLSEDGLRQIGECSVKCSDGTRQRLNTTYLQRDVLKKYQNLHFLPVADPSSREWEFLSEVGVALHMDAAFFVGLLQRMSESKGHDMAAAEDVYRQLDARFFEDEDLIRMAFDKHPIILVSVSGGVDTAWYRRLGGVYWHGPPSITSKPILSRSYPTLSDFFFNKLKIMNAPPYELVDEIRAFGEVFKGRKLATSADWDRIGSLLTDLSDAVSEIDRAPLLQSFSTLRDQSIFPVHCSASSDVHLQAAHQFYIGDRAETYADVFRGRVALLALPPSMSLSRIRALLESEIYKSQAHSPCRLVYHSRRAEPTQKQKDFLIKLKNIVVWNVRSISTILTLDDCTVTTIDDVAVEDDDKKFSVLVSQTLSSSSSIDPFICEALSRALDVDMMRLFTCVTPPLEMLEHILRLDGVDDIEPDSQNDRSWLQALANPYVPVVPKTPQKKPSKNASSSPFQSSISQLPDSSDPDFFLSPSAFPPLGSSPSSASSKASLPLNHPSSSSSSSLPNSPMRSPARSLYSTMASPKSPSSPQNRRNEFTKMEAHSLPPKLGRKARPKRQGPTKTDSTFGSTIQPPSEGTDSEGTATHLGDSSGAFVRARSPSPRESDALSQAPEPPTRPPSAATSISASSPMAGTLALDSHPGPSSMNFNAPPTEETDAIGVAGELFVYNFLCRTLGPTFGPQNWTSELRGQVPGFTPFAGNALADVTYVDFEGILTALWFGPEMWQYWAGSWPTFHIEVKSTSGADMDPFHMSRRQMNTALFMTRRDVYAIPRDVFIILRVSGVNSPSPQFTVHTDPHLCLYTGRLLVASDIYLQTG</sequence>
<comment type="caution">
    <text evidence="1">The sequence shown here is derived from an EMBL/GenBank/DDBJ whole genome shotgun (WGS) entry which is preliminary data.</text>
</comment>
<evidence type="ECO:0000313" key="1">
    <source>
        <dbReference type="EMBL" id="KAI0058520.1"/>
    </source>
</evidence>
<gene>
    <name evidence="1" type="ORF">BV25DRAFT_1919220</name>
</gene>
<evidence type="ECO:0000313" key="2">
    <source>
        <dbReference type="Proteomes" id="UP000814140"/>
    </source>
</evidence>
<reference evidence="1" key="2">
    <citation type="journal article" date="2022" name="New Phytol.">
        <title>Evolutionary transition to the ectomycorrhizal habit in the genomes of a hyperdiverse lineage of mushroom-forming fungi.</title>
        <authorList>
            <person name="Looney B."/>
            <person name="Miyauchi S."/>
            <person name="Morin E."/>
            <person name="Drula E."/>
            <person name="Courty P.E."/>
            <person name="Kohler A."/>
            <person name="Kuo A."/>
            <person name="LaButti K."/>
            <person name="Pangilinan J."/>
            <person name="Lipzen A."/>
            <person name="Riley R."/>
            <person name="Andreopoulos W."/>
            <person name="He G."/>
            <person name="Johnson J."/>
            <person name="Nolan M."/>
            <person name="Tritt A."/>
            <person name="Barry K.W."/>
            <person name="Grigoriev I.V."/>
            <person name="Nagy L.G."/>
            <person name="Hibbett D."/>
            <person name="Henrissat B."/>
            <person name="Matheny P.B."/>
            <person name="Labbe J."/>
            <person name="Martin F.M."/>
        </authorList>
    </citation>
    <scope>NUCLEOTIDE SEQUENCE</scope>
    <source>
        <strain evidence="1">HHB10654</strain>
    </source>
</reference>
<keyword evidence="2" id="KW-1185">Reference proteome</keyword>
<dbReference type="EMBL" id="MU277234">
    <property type="protein sequence ID" value="KAI0058520.1"/>
    <property type="molecule type" value="Genomic_DNA"/>
</dbReference>
<name>A0ACB8SQ14_9AGAM</name>